<dbReference type="InterPro" id="IPR036770">
    <property type="entry name" value="Ankyrin_rpt-contain_sf"/>
</dbReference>
<keyword evidence="3" id="KW-0812">Transmembrane</keyword>
<dbReference type="PANTHER" id="PTHR24168:SF21">
    <property type="entry name" value="KANK, ISOFORM D"/>
    <property type="match status" value="1"/>
</dbReference>
<keyword evidence="3" id="KW-1133">Transmembrane helix</keyword>
<evidence type="ECO:0000313" key="5">
    <source>
        <dbReference type="Proteomes" id="UP001369815"/>
    </source>
</evidence>
<accession>A0AAX6MIN9</accession>
<proteinExistence type="predicted"/>
<feature type="transmembrane region" description="Helical" evidence="3">
    <location>
        <begin position="121"/>
        <end position="140"/>
    </location>
</feature>
<comment type="caution">
    <text evidence="4">The sequence shown here is derived from an EMBL/GenBank/DDBJ whole genome shotgun (WGS) entry which is preliminary data.</text>
</comment>
<dbReference type="PANTHER" id="PTHR24168">
    <property type="entry name" value="KN MOTIF AND ANKYRIN REPEAT DOMAIN-CONTAINING"/>
    <property type="match status" value="1"/>
</dbReference>
<keyword evidence="5" id="KW-1185">Reference proteome</keyword>
<keyword evidence="1" id="KW-0040">ANK repeat</keyword>
<feature type="region of interest" description="Disordered" evidence="2">
    <location>
        <begin position="301"/>
        <end position="323"/>
    </location>
</feature>
<keyword evidence="3" id="KW-0472">Membrane</keyword>
<dbReference type="AlphaFoldDB" id="A0AAX6MIN9"/>
<evidence type="ECO:0000256" key="3">
    <source>
        <dbReference type="SAM" id="Phobius"/>
    </source>
</evidence>
<reference evidence="4 5" key="1">
    <citation type="journal article" date="2024" name="Front Chem Biol">
        <title>Unveiling the potential of Daldinia eschscholtzii MFLUCC 19-0629 through bioactivity and bioinformatics studies for enhanced sustainable agriculture production.</title>
        <authorList>
            <person name="Brooks S."/>
            <person name="Weaver J.A."/>
            <person name="Klomchit A."/>
            <person name="Alharthi S.A."/>
            <person name="Onlamun T."/>
            <person name="Nurani R."/>
            <person name="Vong T.K."/>
            <person name="Alberti F."/>
            <person name="Greco C."/>
        </authorList>
    </citation>
    <scope>NUCLEOTIDE SEQUENCE [LARGE SCALE GENOMIC DNA]</scope>
    <source>
        <strain evidence="4">MFLUCC 19-0629</strain>
    </source>
</reference>
<dbReference type="EMBL" id="JBANMG010000006">
    <property type="protein sequence ID" value="KAK6952489.1"/>
    <property type="molecule type" value="Genomic_DNA"/>
</dbReference>
<dbReference type="Pfam" id="PF12796">
    <property type="entry name" value="Ank_2"/>
    <property type="match status" value="1"/>
</dbReference>
<evidence type="ECO:0000313" key="4">
    <source>
        <dbReference type="EMBL" id="KAK6952489.1"/>
    </source>
</evidence>
<name>A0AAX6MIN9_9PEZI</name>
<dbReference type="Proteomes" id="UP001369815">
    <property type="component" value="Unassembled WGS sequence"/>
</dbReference>
<evidence type="ECO:0000256" key="1">
    <source>
        <dbReference type="PROSITE-ProRule" id="PRU00023"/>
    </source>
</evidence>
<organism evidence="4 5">
    <name type="scientific">Daldinia eschscholtzii</name>
    <dbReference type="NCBI Taxonomy" id="292717"/>
    <lineage>
        <taxon>Eukaryota</taxon>
        <taxon>Fungi</taxon>
        <taxon>Dikarya</taxon>
        <taxon>Ascomycota</taxon>
        <taxon>Pezizomycotina</taxon>
        <taxon>Sordariomycetes</taxon>
        <taxon>Xylariomycetidae</taxon>
        <taxon>Xylariales</taxon>
        <taxon>Hypoxylaceae</taxon>
        <taxon>Daldinia</taxon>
    </lineage>
</organism>
<dbReference type="GO" id="GO:0005856">
    <property type="term" value="C:cytoskeleton"/>
    <property type="evidence" value="ECO:0007669"/>
    <property type="project" value="TreeGrafter"/>
</dbReference>
<feature type="transmembrane region" description="Helical" evidence="3">
    <location>
        <begin position="231"/>
        <end position="251"/>
    </location>
</feature>
<dbReference type="SUPFAM" id="SSF48403">
    <property type="entry name" value="Ankyrin repeat"/>
    <property type="match status" value="1"/>
</dbReference>
<dbReference type="InterPro" id="IPR047184">
    <property type="entry name" value="KANK1-4"/>
</dbReference>
<dbReference type="Gene3D" id="1.25.40.20">
    <property type="entry name" value="Ankyrin repeat-containing domain"/>
    <property type="match status" value="1"/>
</dbReference>
<dbReference type="PROSITE" id="PS50297">
    <property type="entry name" value="ANK_REP_REGION"/>
    <property type="match status" value="1"/>
</dbReference>
<feature type="transmembrane region" description="Helical" evidence="3">
    <location>
        <begin position="263"/>
        <end position="283"/>
    </location>
</feature>
<feature type="repeat" description="ANK" evidence="1">
    <location>
        <begin position="464"/>
        <end position="496"/>
    </location>
</feature>
<dbReference type="InterPro" id="IPR002110">
    <property type="entry name" value="Ankyrin_rpt"/>
</dbReference>
<gene>
    <name evidence="4" type="ORF">Daesc_007028</name>
</gene>
<protein>
    <submittedName>
        <fullName evidence="4">Uncharacterized protein</fullName>
    </submittedName>
</protein>
<evidence type="ECO:0000256" key="2">
    <source>
        <dbReference type="SAM" id="MobiDB-lite"/>
    </source>
</evidence>
<dbReference type="GO" id="GO:0005737">
    <property type="term" value="C:cytoplasm"/>
    <property type="evidence" value="ECO:0007669"/>
    <property type="project" value="TreeGrafter"/>
</dbReference>
<dbReference type="GO" id="GO:0030837">
    <property type="term" value="P:negative regulation of actin filament polymerization"/>
    <property type="evidence" value="ECO:0007669"/>
    <property type="project" value="InterPro"/>
</dbReference>
<feature type="region of interest" description="Disordered" evidence="2">
    <location>
        <begin position="404"/>
        <end position="423"/>
    </location>
</feature>
<sequence length="533" mass="60179">MAEILGGIIRLGFVASRMLFEFIFDREEFKRYEFHDFYFKGYEYAEYRFGRWKRWVIWCMLIDTNLLMQVSDIINHWNDEELQEWSKNVLGSFNAIGVAGSVLAAVDITALTLGGLPDINWTVRAIFIISLATSVLSVVFGSRLQRRLYLIGSPLDLRLWLSDGDVSWEAYQNAHWPSGARGAGFGNTGNLTQAEGVGENEGPDTGNHDDVYDILESSIHAIRILQLPVEIFAISCITFVVALILYTILMWRQNPGPNVNDYRNIMICLLLVVFILVGYYELVRSMKDAEGARVKDLTTLGKFKPRPRDRGPGGGRHGHIDPDHFSERLRRSQNSRHPLHPVADRLTEGTLLNILHSIDKIASSRLVQDPEGLIVEVVGHTVERLRAEDIEARKGLAKETYTTVPLHSKPERPQDLSSGKSRHSGYDAVQEVLNLARIGAHSPREIIITRPLHLEKLINKTDEDGQTALMRVAQQGDMAQVLWLLGHGADATVKDKKGQTAYRLARRWGHDDIAAVIQINTWGELQEEESQRS</sequence>
<dbReference type="PROSITE" id="PS50088">
    <property type="entry name" value="ANK_REPEAT"/>
    <property type="match status" value="1"/>
</dbReference>
<feature type="transmembrane region" description="Helical" evidence="3">
    <location>
        <begin position="93"/>
        <end position="115"/>
    </location>
</feature>